<gene>
    <name evidence="1" type="ORF">Q9315_09710</name>
</gene>
<name>A0ABY9JZG4_9HYPH</name>
<keyword evidence="2" id="KW-1185">Reference proteome</keyword>
<dbReference type="Pfam" id="PF07120">
    <property type="entry name" value="DUF1376"/>
    <property type="match status" value="1"/>
</dbReference>
<dbReference type="InterPro" id="IPR010781">
    <property type="entry name" value="DUF1376"/>
</dbReference>
<protein>
    <submittedName>
        <fullName evidence="1">DUF1376 domain-containing protein</fullName>
    </submittedName>
</protein>
<accession>A0ABY9JZG4</accession>
<evidence type="ECO:0000313" key="2">
    <source>
        <dbReference type="Proteomes" id="UP001225788"/>
    </source>
</evidence>
<sequence length="161" mass="18521">MSKRRLPYMPLWVEDYHRDTRHLSTEEHGAYLLLLMAAWEAPSNSLPDDDQTLSGLAKVAPSRWAKMKPRIMTFWHLDGRSKMWVQKRLKKERRLAVDRKQKASDAAATRWNKTKKGDAQAMLEQCYPSITTNTKPNGFSKRAGAQKKSDICELKEAFADG</sequence>
<dbReference type="Proteomes" id="UP001225788">
    <property type="component" value="Chromosome"/>
</dbReference>
<proteinExistence type="predicted"/>
<evidence type="ECO:0000313" key="1">
    <source>
        <dbReference type="EMBL" id="WLS01723.1"/>
    </source>
</evidence>
<dbReference type="EMBL" id="CP132314">
    <property type="protein sequence ID" value="WLS01723.1"/>
    <property type="molecule type" value="Genomic_DNA"/>
</dbReference>
<organism evidence="1 2">
    <name type="scientific">Shinella oryzae</name>
    <dbReference type="NCBI Taxonomy" id="2871820"/>
    <lineage>
        <taxon>Bacteria</taxon>
        <taxon>Pseudomonadati</taxon>
        <taxon>Pseudomonadota</taxon>
        <taxon>Alphaproteobacteria</taxon>
        <taxon>Hyphomicrobiales</taxon>
        <taxon>Rhizobiaceae</taxon>
        <taxon>Shinella</taxon>
    </lineage>
</organism>
<reference evidence="1 2" key="1">
    <citation type="submission" date="2023-08" db="EMBL/GenBank/DDBJ databases">
        <title>Pathogen: clinical or host-associated sample.</title>
        <authorList>
            <person name="Hergert J."/>
            <person name="Casey R."/>
            <person name="Wagner J."/>
            <person name="Young E.L."/>
            <person name="Oakeson K.F."/>
        </authorList>
    </citation>
    <scope>NUCLEOTIDE SEQUENCE [LARGE SCALE GENOMIC DNA]</scope>
    <source>
        <strain evidence="1 2">UPHL-collab-2</strain>
    </source>
</reference>
<dbReference type="RefSeq" id="WP_306156808.1">
    <property type="nucleotide sequence ID" value="NZ_CP132314.1"/>
</dbReference>